<dbReference type="PANTHER" id="PTHR34299:SF1">
    <property type="entry name" value="DIACYLGLYCEROL KINASE"/>
    <property type="match status" value="1"/>
</dbReference>
<comment type="similarity">
    <text evidence="3 21">Belongs to the bacterial diacylglycerol kinase family.</text>
</comment>
<keyword evidence="15" id="KW-0460">Magnesium</keyword>
<evidence type="ECO:0000256" key="17">
    <source>
        <dbReference type="ARBA" id="ARBA00023098"/>
    </source>
</evidence>
<comment type="caution">
    <text evidence="21">Lacks conserved residue(s) required for the propagation of feature annotation.</text>
</comment>
<comment type="catalytic activity">
    <reaction evidence="21">
        <text>a 1,2-diacyl-sn-glycerol + ATP = a 1,2-diacyl-sn-glycero-3-phosphate + ADP + H(+)</text>
        <dbReference type="Rhea" id="RHEA:10272"/>
        <dbReference type="ChEBI" id="CHEBI:15378"/>
        <dbReference type="ChEBI" id="CHEBI:17815"/>
        <dbReference type="ChEBI" id="CHEBI:30616"/>
        <dbReference type="ChEBI" id="CHEBI:58608"/>
        <dbReference type="ChEBI" id="CHEBI:456216"/>
        <dbReference type="EC" id="2.7.1.107"/>
    </reaction>
</comment>
<comment type="caution">
    <text evidence="22">The sequence shown here is derived from an EMBL/GenBank/DDBJ whole genome shotgun (WGS) entry which is preliminary data.</text>
</comment>
<keyword evidence="6" id="KW-1003">Cell membrane</keyword>
<dbReference type="InterPro" id="IPR000829">
    <property type="entry name" value="DAGK"/>
</dbReference>
<dbReference type="CDD" id="cd14264">
    <property type="entry name" value="DAGK_IM"/>
    <property type="match status" value="1"/>
</dbReference>
<dbReference type="EMBL" id="JALBUT010000002">
    <property type="protein sequence ID" value="MDX8414933.1"/>
    <property type="molecule type" value="Genomic_DNA"/>
</dbReference>
<evidence type="ECO:0000313" key="22">
    <source>
        <dbReference type="EMBL" id="MDX8414933.1"/>
    </source>
</evidence>
<evidence type="ECO:0000256" key="12">
    <source>
        <dbReference type="ARBA" id="ARBA00022741"/>
    </source>
</evidence>
<evidence type="ECO:0000256" key="21">
    <source>
        <dbReference type="RuleBase" id="RU363065"/>
    </source>
</evidence>
<dbReference type="Pfam" id="PF01219">
    <property type="entry name" value="DAGK_prokar"/>
    <property type="match status" value="1"/>
</dbReference>
<keyword evidence="19" id="KW-0594">Phospholipid biosynthesis</keyword>
<keyword evidence="14 21" id="KW-0067">ATP-binding</keyword>
<evidence type="ECO:0000313" key="23">
    <source>
        <dbReference type="Proteomes" id="UP001275932"/>
    </source>
</evidence>
<dbReference type="Proteomes" id="UP001275932">
    <property type="component" value="Unassembled WGS sequence"/>
</dbReference>
<comment type="cofactor">
    <cofactor evidence="1">
        <name>Mg(2+)</name>
        <dbReference type="ChEBI" id="CHEBI:18420"/>
    </cofactor>
</comment>
<keyword evidence="16 21" id="KW-1133">Transmembrane helix</keyword>
<dbReference type="PANTHER" id="PTHR34299">
    <property type="entry name" value="DIACYLGLYCEROL KINASE"/>
    <property type="match status" value="1"/>
</dbReference>
<dbReference type="GO" id="GO:0016301">
    <property type="term" value="F:kinase activity"/>
    <property type="evidence" value="ECO:0007669"/>
    <property type="project" value="UniProtKB-KW"/>
</dbReference>
<evidence type="ECO:0000256" key="16">
    <source>
        <dbReference type="ARBA" id="ARBA00022989"/>
    </source>
</evidence>
<accession>A0ABU4WEE9</accession>
<evidence type="ECO:0000256" key="14">
    <source>
        <dbReference type="ARBA" id="ARBA00022840"/>
    </source>
</evidence>
<evidence type="ECO:0000256" key="7">
    <source>
        <dbReference type="ARBA" id="ARBA00022516"/>
    </source>
</evidence>
<comment type="function">
    <text evidence="21">Catalyzes the ATP-dependent phosphorylation of sn-l,2-diacylglycerol (DAG) to phosphatidic acid. Involved in the recycling of diacylglycerol produced as a by-product during membrane-derived oligosaccharide (MDO) biosynthesis.</text>
</comment>
<evidence type="ECO:0000256" key="19">
    <source>
        <dbReference type="ARBA" id="ARBA00023209"/>
    </source>
</evidence>
<feature type="transmembrane region" description="Helical" evidence="21">
    <location>
        <begin position="100"/>
        <end position="124"/>
    </location>
</feature>
<evidence type="ECO:0000256" key="1">
    <source>
        <dbReference type="ARBA" id="ARBA00001946"/>
    </source>
</evidence>
<keyword evidence="10 21" id="KW-0812">Transmembrane</keyword>
<evidence type="ECO:0000256" key="5">
    <source>
        <dbReference type="ARBA" id="ARBA00017575"/>
    </source>
</evidence>
<keyword evidence="23" id="KW-1185">Reference proteome</keyword>
<dbReference type="Gene3D" id="1.10.287.3610">
    <property type="match status" value="1"/>
</dbReference>
<evidence type="ECO:0000256" key="3">
    <source>
        <dbReference type="ARBA" id="ARBA00005967"/>
    </source>
</evidence>
<name>A0ABU4WEE9_9BACT</name>
<sequence>MESAPRKNKGVIRILKAFTYSWDGIKNALKNEAAFRQEFALSAVLIPLALFLDAEISEKLLLIGSVLLLLIVELLNSAVEECVNLCTDKIHPLAKRAKDMGSAAVLFAVINLIAVWSAVLWKLFCS</sequence>
<keyword evidence="20 21" id="KW-1208">Phospholipid metabolism</keyword>
<keyword evidence="8" id="KW-0997">Cell inner membrane</keyword>
<dbReference type="InterPro" id="IPR036945">
    <property type="entry name" value="DAGK_sf"/>
</dbReference>
<keyword evidence="12 21" id="KW-0547">Nucleotide-binding</keyword>
<gene>
    <name evidence="22" type="ORF">MOX91_01875</name>
</gene>
<evidence type="ECO:0000256" key="9">
    <source>
        <dbReference type="ARBA" id="ARBA00022679"/>
    </source>
</evidence>
<evidence type="ECO:0000256" key="20">
    <source>
        <dbReference type="ARBA" id="ARBA00023264"/>
    </source>
</evidence>
<evidence type="ECO:0000256" key="11">
    <source>
        <dbReference type="ARBA" id="ARBA00022723"/>
    </source>
</evidence>
<evidence type="ECO:0000256" key="4">
    <source>
        <dbReference type="ARBA" id="ARBA00012133"/>
    </source>
</evidence>
<dbReference type="InterPro" id="IPR033718">
    <property type="entry name" value="DAGK_prok"/>
</dbReference>
<evidence type="ECO:0000256" key="6">
    <source>
        <dbReference type="ARBA" id="ARBA00022475"/>
    </source>
</evidence>
<evidence type="ECO:0000256" key="8">
    <source>
        <dbReference type="ARBA" id="ARBA00022519"/>
    </source>
</evidence>
<proteinExistence type="inferred from homology"/>
<protein>
    <recommendedName>
        <fullName evidence="5 21">Diacylglycerol kinase</fullName>
        <ecNumber evidence="4 21">2.7.1.107</ecNumber>
    </recommendedName>
</protein>
<reference evidence="22 23" key="1">
    <citation type="submission" date="2022-03" db="EMBL/GenBank/DDBJ databases">
        <title>Novel taxa within the pig intestine.</title>
        <authorList>
            <person name="Wylensek D."/>
            <person name="Bishof K."/>
            <person name="Afrizal A."/>
            <person name="Clavel T."/>
        </authorList>
    </citation>
    <scope>NUCLEOTIDE SEQUENCE [LARGE SCALE GENOMIC DNA]</scope>
    <source>
        <strain evidence="22 23">CLA-KB-P66</strain>
    </source>
</reference>
<keyword evidence="17 21" id="KW-0443">Lipid metabolism</keyword>
<keyword evidence="18 21" id="KW-0472">Membrane</keyword>
<keyword evidence="7" id="KW-0444">Lipid biosynthesis</keyword>
<comment type="subcellular location">
    <subcellularLocation>
        <location evidence="2">Cell inner membrane</location>
        <topology evidence="2">Multi-pass membrane protein</topology>
    </subcellularLocation>
</comment>
<evidence type="ECO:0000256" key="13">
    <source>
        <dbReference type="ARBA" id="ARBA00022777"/>
    </source>
</evidence>
<dbReference type="EC" id="2.7.1.107" evidence="4 21"/>
<dbReference type="RefSeq" id="WP_370396380.1">
    <property type="nucleotide sequence ID" value="NZ_JALBUT010000002.1"/>
</dbReference>
<evidence type="ECO:0000256" key="18">
    <source>
        <dbReference type="ARBA" id="ARBA00023136"/>
    </source>
</evidence>
<keyword evidence="11" id="KW-0479">Metal-binding</keyword>
<keyword evidence="13 21" id="KW-0418">Kinase</keyword>
<evidence type="ECO:0000256" key="15">
    <source>
        <dbReference type="ARBA" id="ARBA00022842"/>
    </source>
</evidence>
<evidence type="ECO:0000256" key="10">
    <source>
        <dbReference type="ARBA" id="ARBA00022692"/>
    </source>
</evidence>
<keyword evidence="9 21" id="KW-0808">Transferase</keyword>
<organism evidence="22 23">
    <name type="scientific">Intestinicryptomonas porci</name>
    <dbReference type="NCBI Taxonomy" id="2926320"/>
    <lineage>
        <taxon>Bacteria</taxon>
        <taxon>Pseudomonadati</taxon>
        <taxon>Verrucomicrobiota</taxon>
        <taxon>Opitutia</taxon>
        <taxon>Opitutales</taxon>
        <taxon>Intestinicryptomonaceae</taxon>
        <taxon>Intestinicryptomonas</taxon>
    </lineage>
</organism>
<evidence type="ECO:0000256" key="2">
    <source>
        <dbReference type="ARBA" id="ARBA00004429"/>
    </source>
</evidence>